<name>A0A6J5Z8H1_9ZZZZ</name>
<feature type="transmembrane region" description="Helical" evidence="1">
    <location>
        <begin position="34"/>
        <end position="58"/>
    </location>
</feature>
<evidence type="ECO:0000313" key="3">
    <source>
        <dbReference type="EMBL" id="CAB4338961.1"/>
    </source>
</evidence>
<keyword evidence="1" id="KW-0472">Membrane</keyword>
<dbReference type="GO" id="GO:0016020">
    <property type="term" value="C:membrane"/>
    <property type="evidence" value="ECO:0007669"/>
    <property type="project" value="InterPro"/>
</dbReference>
<dbReference type="InterPro" id="IPR000620">
    <property type="entry name" value="EamA_dom"/>
</dbReference>
<dbReference type="PANTHER" id="PTHR22911">
    <property type="entry name" value="ACYL-MALONYL CONDENSING ENZYME-RELATED"/>
    <property type="match status" value="1"/>
</dbReference>
<dbReference type="PANTHER" id="PTHR22911:SF79">
    <property type="entry name" value="MOBA-LIKE NTP TRANSFERASE DOMAIN-CONTAINING PROTEIN"/>
    <property type="match status" value="1"/>
</dbReference>
<reference evidence="3" key="1">
    <citation type="submission" date="2020-05" db="EMBL/GenBank/DDBJ databases">
        <authorList>
            <person name="Chiriac C."/>
            <person name="Salcher M."/>
            <person name="Ghai R."/>
            <person name="Kavagutti S V."/>
        </authorList>
    </citation>
    <scope>NUCLEOTIDE SEQUENCE</scope>
</reference>
<feature type="transmembrane region" description="Helical" evidence="1">
    <location>
        <begin position="70"/>
        <end position="89"/>
    </location>
</feature>
<feature type="transmembrane region" description="Helical" evidence="1">
    <location>
        <begin position="269"/>
        <end position="286"/>
    </location>
</feature>
<dbReference type="SUPFAM" id="SSF103481">
    <property type="entry name" value="Multidrug resistance efflux transporter EmrE"/>
    <property type="match status" value="2"/>
</dbReference>
<organism evidence="3">
    <name type="scientific">freshwater metagenome</name>
    <dbReference type="NCBI Taxonomy" id="449393"/>
    <lineage>
        <taxon>unclassified sequences</taxon>
        <taxon>metagenomes</taxon>
        <taxon>ecological metagenomes</taxon>
    </lineage>
</organism>
<sequence length="290" mass="30482">MQTLARRSGILAVLGSAICFGTTGTTQQLGVPDISPVAVGSARLLCGSLFLFLFAYIQRSSRGSFRAPRTELWICGFGVAMYQLTFFSAVHITGIAISTVTALGSVPTFSAIVAYFVLGEKPGKSWYLGTSVTVIGIILVGTASGIDSFKPLGIILAAFAGFGFAVFNVVSRKSLSRGAQDIWLTATSFGIAALLTVPFLFAQNPEWILTRNGGLSVLWLGLVPTAIGYFFFTFGLKRIDSSTAATVVLAEPATATILAAIVIGETLVAQSYIGIAIVALGILYISRAKL</sequence>
<proteinExistence type="predicted"/>
<feature type="transmembrane region" description="Helical" evidence="1">
    <location>
        <begin position="125"/>
        <end position="146"/>
    </location>
</feature>
<keyword evidence="1" id="KW-0812">Transmembrane</keyword>
<feature type="transmembrane region" description="Helical" evidence="1">
    <location>
        <begin position="152"/>
        <end position="170"/>
    </location>
</feature>
<feature type="transmembrane region" description="Helical" evidence="1">
    <location>
        <begin position="244"/>
        <end position="263"/>
    </location>
</feature>
<feature type="transmembrane region" description="Helical" evidence="1">
    <location>
        <begin position="95"/>
        <end position="118"/>
    </location>
</feature>
<accession>A0A6J5Z8H1</accession>
<dbReference type="EMBL" id="CAESAB010000027">
    <property type="protein sequence ID" value="CAB4338961.1"/>
    <property type="molecule type" value="Genomic_DNA"/>
</dbReference>
<feature type="transmembrane region" description="Helical" evidence="1">
    <location>
        <begin position="182"/>
        <end position="201"/>
    </location>
</feature>
<evidence type="ECO:0000259" key="2">
    <source>
        <dbReference type="Pfam" id="PF00892"/>
    </source>
</evidence>
<dbReference type="InterPro" id="IPR037185">
    <property type="entry name" value="EmrE-like"/>
</dbReference>
<feature type="transmembrane region" description="Helical" evidence="1">
    <location>
        <begin position="213"/>
        <end position="232"/>
    </location>
</feature>
<keyword evidence="1" id="KW-1133">Transmembrane helix</keyword>
<dbReference type="Pfam" id="PF00892">
    <property type="entry name" value="EamA"/>
    <property type="match status" value="2"/>
</dbReference>
<gene>
    <name evidence="3" type="ORF">UFOPK3820_00799</name>
</gene>
<feature type="domain" description="EamA" evidence="2">
    <location>
        <begin position="8"/>
        <end position="141"/>
    </location>
</feature>
<feature type="domain" description="EamA" evidence="2">
    <location>
        <begin position="152"/>
        <end position="286"/>
    </location>
</feature>
<protein>
    <submittedName>
        <fullName evidence="3">Unannotated protein</fullName>
    </submittedName>
</protein>
<dbReference type="AlphaFoldDB" id="A0A6J5Z8H1"/>
<evidence type="ECO:0000256" key="1">
    <source>
        <dbReference type="SAM" id="Phobius"/>
    </source>
</evidence>